<reference evidence="1" key="1">
    <citation type="journal article" date="2015" name="Nature">
        <title>Complex archaea that bridge the gap between prokaryotes and eukaryotes.</title>
        <authorList>
            <person name="Spang A."/>
            <person name="Saw J.H."/>
            <person name="Jorgensen S.L."/>
            <person name="Zaremba-Niedzwiedzka K."/>
            <person name="Martijn J."/>
            <person name="Lind A.E."/>
            <person name="van Eijk R."/>
            <person name="Schleper C."/>
            <person name="Guy L."/>
            <person name="Ettema T.J."/>
        </authorList>
    </citation>
    <scope>NUCLEOTIDE SEQUENCE</scope>
</reference>
<gene>
    <name evidence="1" type="ORF">LCGC14_2260970</name>
</gene>
<protein>
    <submittedName>
        <fullName evidence="1">Uncharacterized protein</fullName>
    </submittedName>
</protein>
<proteinExistence type="predicted"/>
<comment type="caution">
    <text evidence="1">The sequence shown here is derived from an EMBL/GenBank/DDBJ whole genome shotgun (WGS) entry which is preliminary data.</text>
</comment>
<sequence length="42" mass="4642">MQATNFHCAKCGAEITGVAQQLGKKKNDRKVYCLKCARSVNK</sequence>
<evidence type="ECO:0000313" key="1">
    <source>
        <dbReference type="EMBL" id="KKL54883.1"/>
    </source>
</evidence>
<dbReference type="EMBL" id="LAZR01031039">
    <property type="protein sequence ID" value="KKL54883.1"/>
    <property type="molecule type" value="Genomic_DNA"/>
</dbReference>
<dbReference type="AlphaFoldDB" id="A0A0F9CZQ5"/>
<name>A0A0F9CZQ5_9ZZZZ</name>
<accession>A0A0F9CZQ5</accession>
<organism evidence="1">
    <name type="scientific">marine sediment metagenome</name>
    <dbReference type="NCBI Taxonomy" id="412755"/>
    <lineage>
        <taxon>unclassified sequences</taxon>
        <taxon>metagenomes</taxon>
        <taxon>ecological metagenomes</taxon>
    </lineage>
</organism>